<keyword evidence="1" id="KW-1133">Transmembrane helix</keyword>
<gene>
    <name evidence="2" type="ORF">DIS07_14975</name>
</gene>
<evidence type="ECO:0000256" key="1">
    <source>
        <dbReference type="SAM" id="Phobius"/>
    </source>
</evidence>
<dbReference type="Proteomes" id="UP000245670">
    <property type="component" value="Unassembled WGS sequence"/>
</dbReference>
<comment type="caution">
    <text evidence="2">The sequence shown here is derived from an EMBL/GenBank/DDBJ whole genome shotgun (WGS) entry which is preliminary data.</text>
</comment>
<dbReference type="RefSeq" id="WP_109406078.1">
    <property type="nucleotide sequence ID" value="NZ_QFFG01000019.1"/>
</dbReference>
<organism evidence="2 3">
    <name type="scientific">Polaribacter aquimarinus</name>
    <dbReference type="NCBI Taxonomy" id="2100726"/>
    <lineage>
        <taxon>Bacteria</taxon>
        <taxon>Pseudomonadati</taxon>
        <taxon>Bacteroidota</taxon>
        <taxon>Flavobacteriia</taxon>
        <taxon>Flavobacteriales</taxon>
        <taxon>Flavobacteriaceae</taxon>
    </lineage>
</organism>
<keyword evidence="3" id="KW-1185">Reference proteome</keyword>
<dbReference type="AlphaFoldDB" id="A0A2U2J6S0"/>
<dbReference type="EMBL" id="QFFG01000019">
    <property type="protein sequence ID" value="PWG04017.1"/>
    <property type="molecule type" value="Genomic_DNA"/>
</dbReference>
<accession>A0A2U2J6S0</accession>
<sequence>MSNTLKKITPLLILMIIAIIQAIQIFFSESDGQGWGLLLAFALIGFAIGFLIVDLLLKRFIKNWKKVMLVESGIVLLFIAWYQYQNRPLIFELPNNFNQNYVTIIYDVDNANELGINSFTLRKKIEVPKDGIILTSSKISETLPKTDFKSFDGESFNESGNQKMFIKLTDSEFELNNRIYKFKTWRIGEGEFMVSTSKDYDNYKRKLIKEFEKKASR</sequence>
<evidence type="ECO:0000313" key="3">
    <source>
        <dbReference type="Proteomes" id="UP000245670"/>
    </source>
</evidence>
<dbReference type="OrthoDB" id="823386at2"/>
<keyword evidence="1" id="KW-0472">Membrane</keyword>
<evidence type="ECO:0000313" key="2">
    <source>
        <dbReference type="EMBL" id="PWG04017.1"/>
    </source>
</evidence>
<keyword evidence="1" id="KW-0812">Transmembrane</keyword>
<reference evidence="2 3" key="1">
    <citation type="submission" date="2018-05" db="EMBL/GenBank/DDBJ databases">
        <title>Polaribacter aquimarinus sp. nov., isolated from sediment in a sediment of sea.</title>
        <authorList>
            <person name="Lu D."/>
        </authorList>
    </citation>
    <scope>NUCLEOTIDE SEQUENCE [LARGE SCALE GENOMIC DNA]</scope>
    <source>
        <strain evidence="2 3">ZY113</strain>
    </source>
</reference>
<name>A0A2U2J6S0_9FLAO</name>
<proteinExistence type="predicted"/>
<protein>
    <submittedName>
        <fullName evidence="2">Uncharacterized protein</fullName>
    </submittedName>
</protein>
<feature type="transmembrane region" description="Helical" evidence="1">
    <location>
        <begin position="12"/>
        <end position="28"/>
    </location>
</feature>
<feature type="transmembrane region" description="Helical" evidence="1">
    <location>
        <begin position="34"/>
        <end position="55"/>
    </location>
</feature>